<dbReference type="RefSeq" id="WP_160761670.1">
    <property type="nucleotide sequence ID" value="NZ_BAAADZ010000011.1"/>
</dbReference>
<organism evidence="1 2">
    <name type="scientific">Erythrobacter ramosus</name>
    <dbReference type="NCBI Taxonomy" id="35811"/>
    <lineage>
        <taxon>Bacteria</taxon>
        <taxon>Pseudomonadati</taxon>
        <taxon>Pseudomonadota</taxon>
        <taxon>Alphaproteobacteria</taxon>
        <taxon>Sphingomonadales</taxon>
        <taxon>Erythrobacteraceae</taxon>
        <taxon>Erythrobacter/Porphyrobacter group</taxon>
        <taxon>Erythrobacter</taxon>
    </lineage>
</organism>
<dbReference type="EMBL" id="JACICE010000003">
    <property type="protein sequence ID" value="MBB3776652.1"/>
    <property type="molecule type" value="Genomic_DNA"/>
</dbReference>
<proteinExistence type="predicted"/>
<name>A0ABR6I1C4_9SPHN</name>
<gene>
    <name evidence="1" type="ORF">FHS52_002644</name>
</gene>
<sequence>MLIEGLGTATIVNGMMRIETLYRNAKGADVSGPELLIPVARVAAVAQGLQVLLDRAEEAAKAQPADAEPN</sequence>
<evidence type="ECO:0000313" key="2">
    <source>
        <dbReference type="Proteomes" id="UP000548685"/>
    </source>
</evidence>
<reference evidence="1 2" key="1">
    <citation type="submission" date="2020-08" db="EMBL/GenBank/DDBJ databases">
        <title>Genomic Encyclopedia of Type Strains, Phase IV (KMG-IV): sequencing the most valuable type-strain genomes for metagenomic binning, comparative biology and taxonomic classification.</title>
        <authorList>
            <person name="Goeker M."/>
        </authorList>
    </citation>
    <scope>NUCLEOTIDE SEQUENCE [LARGE SCALE GENOMIC DNA]</scope>
    <source>
        <strain evidence="1 2">DSM 8510</strain>
    </source>
</reference>
<protein>
    <submittedName>
        <fullName evidence="1">Uncharacterized protein</fullName>
    </submittedName>
</protein>
<dbReference type="Proteomes" id="UP000548685">
    <property type="component" value="Unassembled WGS sequence"/>
</dbReference>
<comment type="caution">
    <text evidence="1">The sequence shown here is derived from an EMBL/GenBank/DDBJ whole genome shotgun (WGS) entry which is preliminary data.</text>
</comment>
<keyword evidence="2" id="KW-1185">Reference proteome</keyword>
<accession>A0ABR6I1C4</accession>
<evidence type="ECO:0000313" key="1">
    <source>
        <dbReference type="EMBL" id="MBB3776652.1"/>
    </source>
</evidence>